<reference evidence="1" key="1">
    <citation type="submission" date="2018-11" db="EMBL/GenBank/DDBJ databases">
        <authorList>
            <consortium name="Pathogen Informatics"/>
        </authorList>
    </citation>
    <scope>NUCLEOTIDE SEQUENCE</scope>
</reference>
<keyword evidence="2" id="KW-1185">Reference proteome</keyword>
<evidence type="ECO:0000313" key="1">
    <source>
        <dbReference type="EMBL" id="VEL32905.1"/>
    </source>
</evidence>
<name>A0A3S5ABX3_9PLAT</name>
<organism evidence="1 2">
    <name type="scientific">Protopolystoma xenopodis</name>
    <dbReference type="NCBI Taxonomy" id="117903"/>
    <lineage>
        <taxon>Eukaryota</taxon>
        <taxon>Metazoa</taxon>
        <taxon>Spiralia</taxon>
        <taxon>Lophotrochozoa</taxon>
        <taxon>Platyhelminthes</taxon>
        <taxon>Monogenea</taxon>
        <taxon>Polyopisthocotylea</taxon>
        <taxon>Polystomatidea</taxon>
        <taxon>Polystomatidae</taxon>
        <taxon>Protopolystoma</taxon>
    </lineage>
</organism>
<dbReference type="AlphaFoldDB" id="A0A3S5ABX3"/>
<accession>A0A3S5ABX3</accession>
<comment type="caution">
    <text evidence="1">The sequence shown here is derived from an EMBL/GenBank/DDBJ whole genome shotgun (WGS) entry which is preliminary data.</text>
</comment>
<dbReference type="Proteomes" id="UP000784294">
    <property type="component" value="Unassembled WGS sequence"/>
</dbReference>
<dbReference type="EMBL" id="CAAALY010244856">
    <property type="protein sequence ID" value="VEL32905.1"/>
    <property type="molecule type" value="Genomic_DNA"/>
</dbReference>
<sequence length="172" mass="19376">MCLATVEFSEAYSSPPPVPNTGRMAPDLHSAPLFSYPPVDWSLLNLQITVRTRAAYEPSIPILEKRQPSSLACPHNMKKSAKRSAQEFIVQNARTVSKDTSKRWEKHQRLCRKMDTERSEMAEHIAITGILTPAVHLSGHGPQTMRQDASEHEGEDIQVMGLVPMERKIPRH</sequence>
<gene>
    <name evidence="1" type="ORF">PXEA_LOCUS26345</name>
</gene>
<proteinExistence type="predicted"/>
<protein>
    <submittedName>
        <fullName evidence="1">Uncharacterized protein</fullName>
    </submittedName>
</protein>
<evidence type="ECO:0000313" key="2">
    <source>
        <dbReference type="Proteomes" id="UP000784294"/>
    </source>
</evidence>